<evidence type="ECO:0000256" key="1">
    <source>
        <dbReference type="SAM" id="SignalP"/>
    </source>
</evidence>
<dbReference type="Proteomes" id="UP001597180">
    <property type="component" value="Unassembled WGS sequence"/>
</dbReference>
<proteinExistence type="predicted"/>
<protein>
    <recommendedName>
        <fullName evidence="4">DUF4139 domain-containing protein</fullName>
    </recommendedName>
</protein>
<gene>
    <name evidence="2" type="ORF">ACFQ4B_29635</name>
</gene>
<keyword evidence="3" id="KW-1185">Reference proteome</keyword>
<comment type="caution">
    <text evidence="2">The sequence shown here is derived from an EMBL/GenBank/DDBJ whole genome shotgun (WGS) entry which is preliminary data.</text>
</comment>
<dbReference type="RefSeq" id="WP_345590592.1">
    <property type="nucleotide sequence ID" value="NZ_BAABJG010000023.1"/>
</dbReference>
<accession>A0ABW3UXD5</accession>
<feature type="signal peptide" evidence="1">
    <location>
        <begin position="1"/>
        <end position="27"/>
    </location>
</feature>
<evidence type="ECO:0000313" key="3">
    <source>
        <dbReference type="Proteomes" id="UP001597180"/>
    </source>
</evidence>
<evidence type="ECO:0008006" key="4">
    <source>
        <dbReference type="Google" id="ProtNLM"/>
    </source>
</evidence>
<reference evidence="3" key="1">
    <citation type="journal article" date="2019" name="Int. J. Syst. Evol. Microbiol.">
        <title>The Global Catalogue of Microorganisms (GCM) 10K type strain sequencing project: providing services to taxonomists for standard genome sequencing and annotation.</title>
        <authorList>
            <consortium name="The Broad Institute Genomics Platform"/>
            <consortium name="The Broad Institute Genome Sequencing Center for Infectious Disease"/>
            <person name="Wu L."/>
            <person name="Ma J."/>
        </authorList>
    </citation>
    <scope>NUCLEOTIDE SEQUENCE [LARGE SCALE GENOMIC DNA]</scope>
    <source>
        <strain evidence="3">CCUG 53270</strain>
    </source>
</reference>
<keyword evidence="1" id="KW-0732">Signal</keyword>
<dbReference type="EMBL" id="JBHTLU010000043">
    <property type="protein sequence ID" value="MFD1224275.1"/>
    <property type="molecule type" value="Genomic_DNA"/>
</dbReference>
<organism evidence="2 3">
    <name type="scientific">Paenibacillus vulneris</name>
    <dbReference type="NCBI Taxonomy" id="1133364"/>
    <lineage>
        <taxon>Bacteria</taxon>
        <taxon>Bacillati</taxon>
        <taxon>Bacillota</taxon>
        <taxon>Bacilli</taxon>
        <taxon>Bacillales</taxon>
        <taxon>Paenibacillaceae</taxon>
        <taxon>Paenibacillus</taxon>
    </lineage>
</organism>
<sequence length="577" mass="64155">MNKKLKKTAAVMIISASLMSTGYSAFAEESTPTAFQNQAATVYPLTDKLEVEVKSILNEHVTGGTRIGVVVRMKNNYTDFVRVPDYELRVKTSEGIEYTLQPSASNAKAIQSKANTELSYMAVIDRTDDVTLAEVNWTDVDYYVYPKKQTLILAVPITVQPWQGSDMQITDAAAVKKWSDSFKIPSLVSPIQYTPVNITKQTTEKGTVYLVQLLAYNPTDKRETVPEFTIDGKTGAKVYSGKRVEEGTVVLESKEEKYIHFAIPTDQDTVLSSLNLLTSESFTQGQAAAGAAPAQVSYTVGRLSILLPTQTLGNQYEAYALGNPMKFDSRSELIHPDIQVSVVEFHMYDDEEEGNKKVTAKFSLYNKSDRPIAIPSFDTSLISSEGYEYSGKRQTITESPILPNAGITVNYSYSLPVSESGQGLALKVEDAKTAAPYKTTIGTYSVALQTDKENETKFNVYPFKFDISHWDISFQFNSQTFEYSYKGKFLMDIEREPNVQVDANFSKLQFELYDAAGRLVGTSVNSFIGPNRLVTGENNIVFKGTSQQFDYPLTLKVFEVYTTANGDAKRLVAQFTQ</sequence>
<evidence type="ECO:0000313" key="2">
    <source>
        <dbReference type="EMBL" id="MFD1224275.1"/>
    </source>
</evidence>
<feature type="chain" id="PRO_5045811565" description="DUF4139 domain-containing protein" evidence="1">
    <location>
        <begin position="28"/>
        <end position="577"/>
    </location>
</feature>
<name>A0ABW3UXD5_9BACL</name>